<sequence length="323" mass="36391">MASSETPSQSDHDARFRHEVREAFDVDVIEASSEEDKLGLLISIQSFSFHFIKDASRRPPADSEAVQQGLDVLWHMFREAAKALEKDDAIQDKLISLLLWTKEFDSLHRSLHSTKTVTTSWEKYGFADSLQALWNQLLTAGTASKQCNLAEFSAKVLTVGIYRDEIAVTALWYLREALETDDEAKAFALLPAAVVWIENCRHTLLAFSATDQSYGTHSKPHLLAPGALARRAGVEEQGFSMNRWLFWRRRLQDLSHNADSAIAKEAKKGFMAMIFCGRDLDYEVPGEMKFTEKLQAAMGEELVRSGKESVDGEDIDINVDWVD</sequence>
<evidence type="ECO:0000313" key="2">
    <source>
        <dbReference type="Proteomes" id="UP000504636"/>
    </source>
</evidence>
<evidence type="ECO:0000313" key="3">
    <source>
        <dbReference type="RefSeq" id="XP_033574313.1"/>
    </source>
</evidence>
<dbReference type="InterPro" id="IPR053204">
    <property type="entry name" value="Oxopyrrolidines_Biosynth-assoc"/>
</dbReference>
<evidence type="ECO:0000313" key="1">
    <source>
        <dbReference type="EMBL" id="KAF2807349.1"/>
    </source>
</evidence>
<dbReference type="PANTHER" id="PTHR38797:SF4">
    <property type="entry name" value="NUCLEAR PORE COMPLEX PROTEIN NUP85"/>
    <property type="match status" value="1"/>
</dbReference>
<keyword evidence="2" id="KW-1185">Reference proteome</keyword>
<dbReference type="Pfam" id="PF12311">
    <property type="entry name" value="DUF3632"/>
    <property type="match status" value="1"/>
</dbReference>
<organism evidence="1">
    <name type="scientific">Mytilinidion resinicola</name>
    <dbReference type="NCBI Taxonomy" id="574789"/>
    <lineage>
        <taxon>Eukaryota</taxon>
        <taxon>Fungi</taxon>
        <taxon>Dikarya</taxon>
        <taxon>Ascomycota</taxon>
        <taxon>Pezizomycotina</taxon>
        <taxon>Dothideomycetes</taxon>
        <taxon>Pleosporomycetidae</taxon>
        <taxon>Mytilinidiales</taxon>
        <taxon>Mytilinidiaceae</taxon>
        <taxon>Mytilinidion</taxon>
    </lineage>
</organism>
<dbReference type="GeneID" id="54461395"/>
<dbReference type="AlphaFoldDB" id="A0A6A6YFH9"/>
<protein>
    <submittedName>
        <fullName evidence="1 3">Uncharacterized protein</fullName>
    </submittedName>
</protein>
<gene>
    <name evidence="1 3" type="ORF">BDZ99DRAFT_465256</name>
</gene>
<dbReference type="RefSeq" id="XP_033574313.1">
    <property type="nucleotide sequence ID" value="XM_033720502.1"/>
</dbReference>
<reference evidence="3" key="3">
    <citation type="submission" date="2025-04" db="UniProtKB">
        <authorList>
            <consortium name="RefSeq"/>
        </authorList>
    </citation>
    <scope>IDENTIFICATION</scope>
    <source>
        <strain evidence="3">CBS 304.34</strain>
    </source>
</reference>
<reference evidence="1 3" key="1">
    <citation type="journal article" date="2020" name="Stud. Mycol.">
        <title>101 Dothideomycetes genomes: a test case for predicting lifestyles and emergence of pathogens.</title>
        <authorList>
            <person name="Haridas S."/>
            <person name="Albert R."/>
            <person name="Binder M."/>
            <person name="Bloem J."/>
            <person name="Labutti K."/>
            <person name="Salamov A."/>
            <person name="Andreopoulos B."/>
            <person name="Baker S."/>
            <person name="Barry K."/>
            <person name="Bills G."/>
            <person name="Bluhm B."/>
            <person name="Cannon C."/>
            <person name="Castanera R."/>
            <person name="Culley D."/>
            <person name="Daum C."/>
            <person name="Ezra D."/>
            <person name="Gonzalez J."/>
            <person name="Henrissat B."/>
            <person name="Kuo A."/>
            <person name="Liang C."/>
            <person name="Lipzen A."/>
            <person name="Lutzoni F."/>
            <person name="Magnuson J."/>
            <person name="Mondo S."/>
            <person name="Nolan M."/>
            <person name="Ohm R."/>
            <person name="Pangilinan J."/>
            <person name="Park H.-J."/>
            <person name="Ramirez L."/>
            <person name="Alfaro M."/>
            <person name="Sun H."/>
            <person name="Tritt A."/>
            <person name="Yoshinaga Y."/>
            <person name="Zwiers L.-H."/>
            <person name="Turgeon B."/>
            <person name="Goodwin S."/>
            <person name="Spatafora J."/>
            <person name="Crous P."/>
            <person name="Grigoriev I."/>
        </authorList>
    </citation>
    <scope>NUCLEOTIDE SEQUENCE</scope>
    <source>
        <strain evidence="1 3">CBS 304.34</strain>
    </source>
</reference>
<name>A0A6A6YFH9_9PEZI</name>
<dbReference type="OrthoDB" id="3908745at2759"/>
<proteinExistence type="predicted"/>
<dbReference type="PANTHER" id="PTHR38797">
    <property type="entry name" value="NUCLEAR PORE COMPLEX PROTEIN NUP85-RELATED"/>
    <property type="match status" value="1"/>
</dbReference>
<reference evidence="3" key="2">
    <citation type="submission" date="2020-04" db="EMBL/GenBank/DDBJ databases">
        <authorList>
            <consortium name="NCBI Genome Project"/>
        </authorList>
    </citation>
    <scope>NUCLEOTIDE SEQUENCE</scope>
    <source>
        <strain evidence="3">CBS 304.34</strain>
    </source>
</reference>
<dbReference type="Proteomes" id="UP000504636">
    <property type="component" value="Unplaced"/>
</dbReference>
<accession>A0A6A6YFH9</accession>
<dbReference type="EMBL" id="MU003705">
    <property type="protein sequence ID" value="KAF2807349.1"/>
    <property type="molecule type" value="Genomic_DNA"/>
</dbReference>
<dbReference type="InterPro" id="IPR022085">
    <property type="entry name" value="OpdG"/>
</dbReference>